<comment type="caution">
    <text evidence="2">The sequence shown here is derived from an EMBL/GenBank/DDBJ whole genome shotgun (WGS) entry which is preliminary data.</text>
</comment>
<keyword evidence="3" id="KW-1185">Reference proteome</keyword>
<reference evidence="2 3" key="1">
    <citation type="submission" date="2021-01" db="EMBL/GenBank/DDBJ databases">
        <title>Whole genome shotgun sequence of Planotetraspora mira NBRC 15435.</title>
        <authorList>
            <person name="Komaki H."/>
            <person name="Tamura T."/>
        </authorList>
    </citation>
    <scope>NUCLEOTIDE SEQUENCE [LARGE SCALE GENOMIC DNA]</scope>
    <source>
        <strain evidence="2 3">NBRC 15435</strain>
    </source>
</reference>
<protein>
    <submittedName>
        <fullName evidence="2">Uncharacterized protein</fullName>
    </submittedName>
</protein>
<dbReference type="AlphaFoldDB" id="A0A8J3TIH2"/>
<gene>
    <name evidence="2" type="ORF">Pmi06nite_12170</name>
</gene>
<organism evidence="2 3">
    <name type="scientific">Planotetraspora mira</name>
    <dbReference type="NCBI Taxonomy" id="58121"/>
    <lineage>
        <taxon>Bacteria</taxon>
        <taxon>Bacillati</taxon>
        <taxon>Actinomycetota</taxon>
        <taxon>Actinomycetes</taxon>
        <taxon>Streptosporangiales</taxon>
        <taxon>Streptosporangiaceae</taxon>
        <taxon>Planotetraspora</taxon>
    </lineage>
</organism>
<feature type="region of interest" description="Disordered" evidence="1">
    <location>
        <begin position="1"/>
        <end position="37"/>
    </location>
</feature>
<proteinExistence type="predicted"/>
<dbReference type="Proteomes" id="UP000650628">
    <property type="component" value="Unassembled WGS sequence"/>
</dbReference>
<evidence type="ECO:0000313" key="3">
    <source>
        <dbReference type="Proteomes" id="UP000650628"/>
    </source>
</evidence>
<name>A0A8J3TIH2_9ACTN</name>
<dbReference type="EMBL" id="BOOO01000004">
    <property type="protein sequence ID" value="GII27775.1"/>
    <property type="molecule type" value="Genomic_DNA"/>
</dbReference>
<sequence length="63" mass="6763">MTVIGDGPPGRRQVRVDPMPPDDVPGAASTRSNEKVRPSNAYVGLSCESKEPTIVQTLWIIDG</sequence>
<evidence type="ECO:0000256" key="1">
    <source>
        <dbReference type="SAM" id="MobiDB-lite"/>
    </source>
</evidence>
<accession>A0A8J3TIH2</accession>
<evidence type="ECO:0000313" key="2">
    <source>
        <dbReference type="EMBL" id="GII27775.1"/>
    </source>
</evidence>